<dbReference type="PANTHER" id="PTHR27002">
    <property type="entry name" value="RECEPTOR-LIKE SERINE/THREONINE-PROTEIN KINASE SD1-8"/>
    <property type="match status" value="1"/>
</dbReference>
<dbReference type="SMART" id="SM00220">
    <property type="entry name" value="S_TKc"/>
    <property type="match status" value="1"/>
</dbReference>
<keyword evidence="3 10" id="KW-0808">Transferase</keyword>
<sequence>MMKNYSFTNTYLIIVSITFSLVYPNTNEHLDWSKRYRIIEGITKGLLYLHQDSPLRIIHRDLKTSNILLDLDMNAKISDFGLARMFGVDQTEANTNRIARTYGYMSPEYAVHGHYSVKSDVFAYGIVVLEIITGKKSSSFFYQDDLEDLPHFVSITRNSNYISISKTAATVNHIL</sequence>
<keyword evidence="11" id="KW-1185">Reference proteome</keyword>
<dbReference type="AlphaFoldDB" id="A0A9K3IW14"/>
<comment type="catalytic activity">
    <reaction evidence="7">
        <text>L-threonyl-[protein] + ATP = O-phospho-L-threonyl-[protein] + ADP + H(+)</text>
        <dbReference type="Rhea" id="RHEA:46608"/>
        <dbReference type="Rhea" id="RHEA-COMP:11060"/>
        <dbReference type="Rhea" id="RHEA-COMP:11605"/>
        <dbReference type="ChEBI" id="CHEBI:15378"/>
        <dbReference type="ChEBI" id="CHEBI:30013"/>
        <dbReference type="ChEBI" id="CHEBI:30616"/>
        <dbReference type="ChEBI" id="CHEBI:61977"/>
        <dbReference type="ChEBI" id="CHEBI:456216"/>
        <dbReference type="EC" id="2.7.11.1"/>
    </reaction>
</comment>
<evidence type="ECO:0000256" key="8">
    <source>
        <dbReference type="ARBA" id="ARBA00048679"/>
    </source>
</evidence>
<reference evidence="10" key="1">
    <citation type="journal article" date="2017" name="Nature">
        <title>The sunflower genome provides insights into oil metabolism, flowering and Asterid evolution.</title>
        <authorList>
            <person name="Badouin H."/>
            <person name="Gouzy J."/>
            <person name="Grassa C.J."/>
            <person name="Murat F."/>
            <person name="Staton S.E."/>
            <person name="Cottret L."/>
            <person name="Lelandais-Briere C."/>
            <person name="Owens G.L."/>
            <person name="Carrere S."/>
            <person name="Mayjonade B."/>
            <person name="Legrand L."/>
            <person name="Gill N."/>
            <person name="Kane N.C."/>
            <person name="Bowers J.E."/>
            <person name="Hubner S."/>
            <person name="Bellec A."/>
            <person name="Berard A."/>
            <person name="Berges H."/>
            <person name="Blanchet N."/>
            <person name="Boniface M.C."/>
            <person name="Brunel D."/>
            <person name="Catrice O."/>
            <person name="Chaidir N."/>
            <person name="Claudel C."/>
            <person name="Donnadieu C."/>
            <person name="Faraut T."/>
            <person name="Fievet G."/>
            <person name="Helmstetter N."/>
            <person name="King M."/>
            <person name="Knapp S.J."/>
            <person name="Lai Z."/>
            <person name="Le Paslier M.C."/>
            <person name="Lippi Y."/>
            <person name="Lorenzon L."/>
            <person name="Mandel J.R."/>
            <person name="Marage G."/>
            <person name="Marchand G."/>
            <person name="Marquand E."/>
            <person name="Bret-Mestries E."/>
            <person name="Morien E."/>
            <person name="Nambeesan S."/>
            <person name="Nguyen T."/>
            <person name="Pegot-Espagnet P."/>
            <person name="Pouilly N."/>
            <person name="Raftis F."/>
            <person name="Sallet E."/>
            <person name="Schiex T."/>
            <person name="Thomas J."/>
            <person name="Vandecasteele C."/>
            <person name="Vares D."/>
            <person name="Vear F."/>
            <person name="Vautrin S."/>
            <person name="Crespi M."/>
            <person name="Mangin B."/>
            <person name="Burke J.M."/>
            <person name="Salse J."/>
            <person name="Munos S."/>
            <person name="Vincourt P."/>
            <person name="Rieseberg L.H."/>
            <person name="Langlade N.B."/>
        </authorList>
    </citation>
    <scope>NUCLEOTIDE SEQUENCE</scope>
    <source>
        <tissue evidence="10">Leaves</tissue>
    </source>
</reference>
<evidence type="ECO:0000256" key="7">
    <source>
        <dbReference type="ARBA" id="ARBA00047899"/>
    </source>
</evidence>
<comment type="catalytic activity">
    <reaction evidence="8">
        <text>L-seryl-[protein] + ATP = O-phospho-L-seryl-[protein] + ADP + H(+)</text>
        <dbReference type="Rhea" id="RHEA:17989"/>
        <dbReference type="Rhea" id="RHEA-COMP:9863"/>
        <dbReference type="Rhea" id="RHEA-COMP:11604"/>
        <dbReference type="ChEBI" id="CHEBI:15378"/>
        <dbReference type="ChEBI" id="CHEBI:29999"/>
        <dbReference type="ChEBI" id="CHEBI:30616"/>
        <dbReference type="ChEBI" id="CHEBI:83421"/>
        <dbReference type="ChEBI" id="CHEBI:456216"/>
        <dbReference type="EC" id="2.7.11.1"/>
    </reaction>
</comment>
<proteinExistence type="predicted"/>
<evidence type="ECO:0000256" key="5">
    <source>
        <dbReference type="ARBA" id="ARBA00022777"/>
    </source>
</evidence>
<evidence type="ECO:0000259" key="9">
    <source>
        <dbReference type="PROSITE" id="PS50011"/>
    </source>
</evidence>
<keyword evidence="5" id="KW-0418">Kinase</keyword>
<accession>A0A9K3IW14</accession>
<dbReference type="GO" id="GO:0004674">
    <property type="term" value="F:protein serine/threonine kinase activity"/>
    <property type="evidence" value="ECO:0007669"/>
    <property type="project" value="UniProtKB-KW"/>
</dbReference>
<dbReference type="PROSITE" id="PS00108">
    <property type="entry name" value="PROTEIN_KINASE_ST"/>
    <property type="match status" value="1"/>
</dbReference>
<name>A0A9K3IW14_HELAN</name>
<dbReference type="SUPFAM" id="SSF56112">
    <property type="entry name" value="Protein kinase-like (PK-like)"/>
    <property type="match status" value="1"/>
</dbReference>
<keyword evidence="4" id="KW-0547">Nucleotide-binding</keyword>
<dbReference type="EMBL" id="MNCJ02000320">
    <property type="protein sequence ID" value="KAF5804191.1"/>
    <property type="molecule type" value="Genomic_DNA"/>
</dbReference>
<dbReference type="FunFam" id="1.10.510.10:FF:001023">
    <property type="entry name" value="Os07g0541700 protein"/>
    <property type="match status" value="1"/>
</dbReference>
<gene>
    <name evidence="10" type="ORF">HanXRQr2_Chr05g0194271</name>
</gene>
<dbReference type="GO" id="GO:0005524">
    <property type="term" value="F:ATP binding"/>
    <property type="evidence" value="ECO:0007669"/>
    <property type="project" value="UniProtKB-KW"/>
</dbReference>
<dbReference type="InterPro" id="IPR011009">
    <property type="entry name" value="Kinase-like_dom_sf"/>
</dbReference>
<evidence type="ECO:0000256" key="1">
    <source>
        <dbReference type="ARBA" id="ARBA00012513"/>
    </source>
</evidence>
<protein>
    <recommendedName>
        <fullName evidence="1">non-specific serine/threonine protein kinase</fullName>
        <ecNumber evidence="1">2.7.11.1</ecNumber>
    </recommendedName>
</protein>
<evidence type="ECO:0000313" key="10">
    <source>
        <dbReference type="EMBL" id="KAF5804191.1"/>
    </source>
</evidence>
<evidence type="ECO:0000256" key="6">
    <source>
        <dbReference type="ARBA" id="ARBA00022840"/>
    </source>
</evidence>
<reference evidence="10" key="2">
    <citation type="submission" date="2020-06" db="EMBL/GenBank/DDBJ databases">
        <title>Helianthus annuus Genome sequencing and assembly Release 2.</title>
        <authorList>
            <person name="Gouzy J."/>
            <person name="Langlade N."/>
            <person name="Munos S."/>
        </authorList>
    </citation>
    <scope>NUCLEOTIDE SEQUENCE</scope>
    <source>
        <tissue evidence="10">Leaves</tissue>
    </source>
</reference>
<dbReference type="EC" id="2.7.11.1" evidence="1"/>
<feature type="domain" description="Protein kinase" evidence="9">
    <location>
        <begin position="1"/>
        <end position="175"/>
    </location>
</feature>
<dbReference type="InterPro" id="IPR000719">
    <property type="entry name" value="Prot_kinase_dom"/>
</dbReference>
<evidence type="ECO:0000256" key="4">
    <source>
        <dbReference type="ARBA" id="ARBA00022741"/>
    </source>
</evidence>
<dbReference type="Pfam" id="PF00069">
    <property type="entry name" value="Pkinase"/>
    <property type="match status" value="1"/>
</dbReference>
<organism evidence="10 11">
    <name type="scientific">Helianthus annuus</name>
    <name type="common">Common sunflower</name>
    <dbReference type="NCBI Taxonomy" id="4232"/>
    <lineage>
        <taxon>Eukaryota</taxon>
        <taxon>Viridiplantae</taxon>
        <taxon>Streptophyta</taxon>
        <taxon>Embryophyta</taxon>
        <taxon>Tracheophyta</taxon>
        <taxon>Spermatophyta</taxon>
        <taxon>Magnoliopsida</taxon>
        <taxon>eudicotyledons</taxon>
        <taxon>Gunneridae</taxon>
        <taxon>Pentapetalae</taxon>
        <taxon>asterids</taxon>
        <taxon>campanulids</taxon>
        <taxon>Asterales</taxon>
        <taxon>Asteraceae</taxon>
        <taxon>Asteroideae</taxon>
        <taxon>Heliantheae alliance</taxon>
        <taxon>Heliantheae</taxon>
        <taxon>Helianthus</taxon>
    </lineage>
</organism>
<keyword evidence="2" id="KW-0723">Serine/threonine-protein kinase</keyword>
<comment type="caution">
    <text evidence="10">The sequence shown here is derived from an EMBL/GenBank/DDBJ whole genome shotgun (WGS) entry which is preliminary data.</text>
</comment>
<dbReference type="Gramene" id="mRNA:HanXRQr2_Chr05g0194271">
    <property type="protein sequence ID" value="mRNA:HanXRQr2_Chr05g0194271"/>
    <property type="gene ID" value="HanXRQr2_Chr05g0194271"/>
</dbReference>
<dbReference type="PROSITE" id="PS50011">
    <property type="entry name" value="PROTEIN_KINASE_DOM"/>
    <property type="match status" value="1"/>
</dbReference>
<dbReference type="InterPro" id="IPR008271">
    <property type="entry name" value="Ser/Thr_kinase_AS"/>
</dbReference>
<keyword evidence="6" id="KW-0067">ATP-binding</keyword>
<evidence type="ECO:0000313" key="11">
    <source>
        <dbReference type="Proteomes" id="UP000215914"/>
    </source>
</evidence>
<dbReference type="Gene3D" id="1.10.510.10">
    <property type="entry name" value="Transferase(Phosphotransferase) domain 1"/>
    <property type="match status" value="1"/>
</dbReference>
<dbReference type="PANTHER" id="PTHR27002:SF929">
    <property type="entry name" value="GNK2-LIKE DOMAIN-CONTAINING PROTEIN-RELATED"/>
    <property type="match status" value="1"/>
</dbReference>
<evidence type="ECO:0000256" key="3">
    <source>
        <dbReference type="ARBA" id="ARBA00022679"/>
    </source>
</evidence>
<dbReference type="Proteomes" id="UP000215914">
    <property type="component" value="Unassembled WGS sequence"/>
</dbReference>
<evidence type="ECO:0000256" key="2">
    <source>
        <dbReference type="ARBA" id="ARBA00022527"/>
    </source>
</evidence>